<dbReference type="InterPro" id="IPR001375">
    <property type="entry name" value="Peptidase_S9_cat"/>
</dbReference>
<evidence type="ECO:0008006" key="6">
    <source>
        <dbReference type="Google" id="ProtNLM"/>
    </source>
</evidence>
<name>A0ABR3Q6K6_9TREE</name>
<organism evidence="4 5">
    <name type="scientific">Vanrija albida</name>
    <dbReference type="NCBI Taxonomy" id="181172"/>
    <lineage>
        <taxon>Eukaryota</taxon>
        <taxon>Fungi</taxon>
        <taxon>Dikarya</taxon>
        <taxon>Basidiomycota</taxon>
        <taxon>Agaricomycotina</taxon>
        <taxon>Tremellomycetes</taxon>
        <taxon>Trichosporonales</taxon>
        <taxon>Trichosporonaceae</taxon>
        <taxon>Vanrija</taxon>
    </lineage>
</organism>
<proteinExistence type="predicted"/>
<evidence type="ECO:0000259" key="3">
    <source>
        <dbReference type="Pfam" id="PF07859"/>
    </source>
</evidence>
<dbReference type="InterPro" id="IPR050300">
    <property type="entry name" value="GDXG_lipolytic_enzyme"/>
</dbReference>
<evidence type="ECO:0000313" key="4">
    <source>
        <dbReference type="EMBL" id="KAL1410369.1"/>
    </source>
</evidence>
<dbReference type="PANTHER" id="PTHR48081">
    <property type="entry name" value="AB HYDROLASE SUPERFAMILY PROTEIN C4A8.06C"/>
    <property type="match status" value="1"/>
</dbReference>
<dbReference type="EMBL" id="JBBXJM010000003">
    <property type="protein sequence ID" value="KAL1410369.1"/>
    <property type="molecule type" value="Genomic_DNA"/>
</dbReference>
<dbReference type="SUPFAM" id="SSF53474">
    <property type="entry name" value="alpha/beta-Hydrolases"/>
    <property type="match status" value="1"/>
</dbReference>
<keyword evidence="1" id="KW-0378">Hydrolase</keyword>
<dbReference type="PANTHER" id="PTHR48081:SF3">
    <property type="entry name" value="ALPHA_BETA HYDROLASE FOLD-3 DOMAIN-CONTAINING PROTEIN"/>
    <property type="match status" value="1"/>
</dbReference>
<reference evidence="4 5" key="1">
    <citation type="submission" date="2023-08" db="EMBL/GenBank/DDBJ databases">
        <title>Annotated Genome Sequence of Vanrija albida AlHP1.</title>
        <authorList>
            <person name="Herzog R."/>
        </authorList>
    </citation>
    <scope>NUCLEOTIDE SEQUENCE [LARGE SCALE GENOMIC DNA]</scope>
    <source>
        <strain evidence="4 5">AlHP1</strain>
    </source>
</reference>
<gene>
    <name evidence="4" type="ORF">Q8F55_004377</name>
</gene>
<dbReference type="InterPro" id="IPR013094">
    <property type="entry name" value="AB_hydrolase_3"/>
</dbReference>
<dbReference type="Proteomes" id="UP001565368">
    <property type="component" value="Unassembled WGS sequence"/>
</dbReference>
<accession>A0ABR3Q6K6</accession>
<dbReference type="Pfam" id="PF07859">
    <property type="entry name" value="Abhydrolase_3"/>
    <property type="match status" value="1"/>
</dbReference>
<dbReference type="GeneID" id="95985420"/>
<dbReference type="InterPro" id="IPR029058">
    <property type="entry name" value="AB_hydrolase_fold"/>
</dbReference>
<protein>
    <recommendedName>
        <fullName evidence="6">Alpha/beta hydrolase fold-3 domain-containing protein</fullName>
    </recommendedName>
</protein>
<evidence type="ECO:0000259" key="2">
    <source>
        <dbReference type="Pfam" id="PF00326"/>
    </source>
</evidence>
<keyword evidence="5" id="KW-1185">Reference proteome</keyword>
<dbReference type="Gene3D" id="3.40.50.1820">
    <property type="entry name" value="alpha/beta hydrolase"/>
    <property type="match status" value="1"/>
</dbReference>
<evidence type="ECO:0000256" key="1">
    <source>
        <dbReference type="ARBA" id="ARBA00022801"/>
    </source>
</evidence>
<sequence>MPSDPTVPPAQAAPGFTDHVYAVKHGVELGVRVWASAAATPTSPWLLWSHGGAFMAATHHTPMPWLFALLGHGVHLVSYGYRLAPHAKLRDMLEDGQAALEWARRELPALTGGRVNVDAYAVAGESAGGCLAALNGHVLTPRPLAVLDLYGLVDFTDPLYEFRVPLALTPDAFSGEFTPAQLEAEIASTDLSRAVDGVPHVHLGVESAAAAIDNFRERARLPGYEYTSRGVLQNDLIVFAVTNARLVKSLVSPSADFKATAWAESPLGRLDAWKGPHPPVIVLHGTADIVVPITHSQAYARRLRELGVEVEEVYAKAEGHTFDLKYTRPDVPGWDEHIAPLITFVLRHLPVEEGASSRANL</sequence>
<evidence type="ECO:0000313" key="5">
    <source>
        <dbReference type="Proteomes" id="UP001565368"/>
    </source>
</evidence>
<feature type="domain" description="Alpha/beta hydrolase fold-3" evidence="3">
    <location>
        <begin position="46"/>
        <end position="136"/>
    </location>
</feature>
<dbReference type="Pfam" id="PF00326">
    <property type="entry name" value="Peptidase_S9"/>
    <property type="match status" value="1"/>
</dbReference>
<comment type="caution">
    <text evidence="4">The sequence shown here is derived from an EMBL/GenBank/DDBJ whole genome shotgun (WGS) entry which is preliminary data.</text>
</comment>
<dbReference type="RefSeq" id="XP_069210313.1">
    <property type="nucleotide sequence ID" value="XM_069352895.1"/>
</dbReference>
<feature type="domain" description="Peptidase S9 prolyl oligopeptidase catalytic" evidence="2">
    <location>
        <begin position="263"/>
        <end position="322"/>
    </location>
</feature>